<dbReference type="PANTHER" id="PTHR12832:SF18">
    <property type="entry name" value="IQ CALMODULIN-BINDING MOTIF DOMAIN PROTEIN (AFU_ORTHOLOGUE AFUA_1G08920)"/>
    <property type="match status" value="1"/>
</dbReference>
<feature type="region of interest" description="Disordered" evidence="2">
    <location>
        <begin position="214"/>
        <end position="258"/>
    </location>
</feature>
<dbReference type="Proteomes" id="UP001201980">
    <property type="component" value="Unassembled WGS sequence"/>
</dbReference>
<dbReference type="EMBL" id="JAKWBI020000016">
    <property type="protein sequence ID" value="KAJ2906270.1"/>
    <property type="molecule type" value="Genomic_DNA"/>
</dbReference>
<evidence type="ECO:0000256" key="1">
    <source>
        <dbReference type="ARBA" id="ARBA00010954"/>
    </source>
</evidence>
<feature type="compositionally biased region" description="Basic and acidic residues" evidence="2">
    <location>
        <begin position="503"/>
        <end position="513"/>
    </location>
</feature>
<feature type="region of interest" description="Disordered" evidence="2">
    <location>
        <begin position="493"/>
        <end position="576"/>
    </location>
</feature>
<protein>
    <submittedName>
        <fullName evidence="3">T-complex protein 11-like protein 1</fullName>
    </submittedName>
</protein>
<accession>A0AAD5RX90</accession>
<comment type="caution">
    <text evidence="3">The sequence shown here is derived from an EMBL/GenBank/DDBJ whole genome shotgun (WGS) entry which is preliminary data.</text>
</comment>
<feature type="compositionally biased region" description="Acidic residues" evidence="2">
    <location>
        <begin position="41"/>
        <end position="50"/>
    </location>
</feature>
<evidence type="ECO:0000313" key="4">
    <source>
        <dbReference type="Proteomes" id="UP001201980"/>
    </source>
</evidence>
<gene>
    <name evidence="3" type="ORF">MKZ38_002349</name>
</gene>
<feature type="region of interest" description="Disordered" evidence="2">
    <location>
        <begin position="1050"/>
        <end position="1071"/>
    </location>
</feature>
<feature type="compositionally biased region" description="Polar residues" evidence="2">
    <location>
        <begin position="1055"/>
        <end position="1064"/>
    </location>
</feature>
<name>A0AAD5RX90_9PEZI</name>
<organism evidence="3 4">
    <name type="scientific">Zalerion maritima</name>
    <dbReference type="NCBI Taxonomy" id="339359"/>
    <lineage>
        <taxon>Eukaryota</taxon>
        <taxon>Fungi</taxon>
        <taxon>Dikarya</taxon>
        <taxon>Ascomycota</taxon>
        <taxon>Pezizomycotina</taxon>
        <taxon>Sordariomycetes</taxon>
        <taxon>Lulworthiomycetidae</taxon>
        <taxon>Lulworthiales</taxon>
        <taxon>Lulworthiaceae</taxon>
        <taxon>Zalerion</taxon>
    </lineage>
</organism>
<evidence type="ECO:0000256" key="2">
    <source>
        <dbReference type="SAM" id="MobiDB-lite"/>
    </source>
</evidence>
<feature type="region of interest" description="Disordered" evidence="2">
    <location>
        <begin position="1"/>
        <end position="108"/>
    </location>
</feature>
<dbReference type="PANTHER" id="PTHR12832">
    <property type="entry name" value="TESTIS-SPECIFIC PROTEIN PBS13 T-COMPLEX 11"/>
    <property type="match status" value="1"/>
</dbReference>
<feature type="compositionally biased region" description="Polar residues" evidence="2">
    <location>
        <begin position="1"/>
        <end position="10"/>
    </location>
</feature>
<dbReference type="GO" id="GO:0010737">
    <property type="term" value="P:protein kinase A signaling"/>
    <property type="evidence" value="ECO:0007669"/>
    <property type="project" value="TreeGrafter"/>
</dbReference>
<feature type="compositionally biased region" description="Low complexity" evidence="2">
    <location>
        <begin position="77"/>
        <end position="94"/>
    </location>
</feature>
<evidence type="ECO:0000313" key="3">
    <source>
        <dbReference type="EMBL" id="KAJ2906270.1"/>
    </source>
</evidence>
<feature type="compositionally biased region" description="Polar residues" evidence="2">
    <location>
        <begin position="532"/>
        <end position="550"/>
    </location>
</feature>
<comment type="similarity">
    <text evidence="1">Belongs to the TCP11 family.</text>
</comment>
<sequence>MDPTSTNMTEPSRVLDDSRGPATPTSPRDSCQSPDLTIDIDALDENTDDENNGRIFTPPPHIAARFYRPSTARRKGSSASSRRNSISSAHSRSSRSGDARGQDGPQSKHVAWHLRRAIFYEDRKARLADRAAHAEKVRLRAALAKAAPRNAALNCEEKALAARLARQKNLDEIVAACAADVRRAKAVAETMKEKREQETERLRLQMQERMAEADRRREELRKNNAARRGRSQSNISRKNVEVMPQVKEQDSEPESDVVMVKKPPTSNAAAVRVQDWWRASCRRRALREFSELGLSIDSVSETSFDEVVDLLAKEEVVTATAKCLWICGLDEGDRGSVKEIAAVRTFLSAFLILGHSSEVLSSQQDQSEQEQDLVTKARDLLVGFENTLSRLTAFNNYTPPPALMGIIPEAYATFHNAFIAWKARDSSAMIEVMILQFIELDAIWHTVKNSPDDSVTASYRESIKENQLMLMVRIKKLAGREKGKQMIKDALEQARRERNAKKPRGDTRPRMTEQAEEDASDAMISSEKAEASASNDSSHLQTPPATPSQGASPSAPEHAHSHSHSHTQYHVHPHGFQGIIPDNRILMHELAINKEYRIDAQDYREQASRFLVPLFREMRANIDNENREAQFRFLILMSQHIKTKLQRLVKPGHSMHNLIGEILDVEVAQRQFITGSFSYERFFAAMSSLLPKLCAPIRDAEVKDLVDSKLSQGHVVDRLEALIGFIDVMLSDYANYLLRLSAPKLLEQASAYETKLFTNAMQNNTHELSVATSFWRSARAKVYAEVNRRGPEGVSHPRLRPSPERIYSQMLVDVFTALSPTTDEGMPEMLRLDHKRAIRLGRQTAHIITAGTLLLQCKSSLKRDTRRPWKTEAQRILTVLEANDPLDVFGFGVEGEECSLHASNPAQENTDIIVDGVLASLESGRLIPQQTKAQLRSAAQKVIKEMLSLRQWAHSAGGEPRNSPLEPTQGPLRILLARLRTHVLSRLAVTSASEKVKATKDAGEKLATIGLPEFVERIREMVDELSRVGLVDREAHGAWWESVAQTVEWEEAEKSQQQQPTRLQGEQAREA</sequence>
<feature type="compositionally biased region" description="Polar residues" evidence="2">
    <location>
        <begin position="23"/>
        <end position="35"/>
    </location>
</feature>
<dbReference type="AlphaFoldDB" id="A0AAD5RX90"/>
<proteinExistence type="inferred from homology"/>
<feature type="compositionally biased region" description="Basic residues" evidence="2">
    <location>
        <begin position="561"/>
        <end position="573"/>
    </location>
</feature>
<dbReference type="Pfam" id="PF05794">
    <property type="entry name" value="Tcp11"/>
    <property type="match status" value="1"/>
</dbReference>
<keyword evidence="4" id="KW-1185">Reference proteome</keyword>
<dbReference type="InterPro" id="IPR008862">
    <property type="entry name" value="Tcp11"/>
</dbReference>
<reference evidence="3" key="1">
    <citation type="submission" date="2022-07" db="EMBL/GenBank/DDBJ databases">
        <title>Draft genome sequence of Zalerion maritima ATCC 34329, a (micro)plastics degrading marine fungus.</title>
        <authorList>
            <person name="Paco A."/>
            <person name="Goncalves M.F.M."/>
            <person name="Rocha-Santos T.A.P."/>
            <person name="Alves A."/>
        </authorList>
    </citation>
    <scope>NUCLEOTIDE SEQUENCE</scope>
    <source>
        <strain evidence="3">ATCC 34329</strain>
    </source>
</reference>